<reference evidence="1" key="1">
    <citation type="submission" date="2022-07" db="EMBL/GenBank/DDBJ databases">
        <title>Phylogenomic reconstructions and comparative analyses of Kickxellomycotina fungi.</title>
        <authorList>
            <person name="Reynolds N.K."/>
            <person name="Stajich J.E."/>
            <person name="Barry K."/>
            <person name="Grigoriev I.V."/>
            <person name="Crous P."/>
            <person name="Smith M.E."/>
        </authorList>
    </citation>
    <scope>NUCLEOTIDE SEQUENCE</scope>
    <source>
        <strain evidence="1">Benny 63K</strain>
    </source>
</reference>
<accession>A0ACC1HYT6</accession>
<evidence type="ECO:0000313" key="1">
    <source>
        <dbReference type="EMBL" id="KAJ1881749.1"/>
    </source>
</evidence>
<sequence length="136" mass="13955">MRVIAGSDRLGDAPEEAFDIKGRARRLAEKWRRTIIKRRDGSTEPNAPESPSGGKALDPDHQDLEHDPSSANASAKTESEPVAGAGDKQLAIPAAETAPIGATGDKGTNGMMDAAGDAASAAGNPEQQQPLAAGSE</sequence>
<keyword evidence="2" id="KW-1185">Reference proteome</keyword>
<evidence type="ECO:0000313" key="2">
    <source>
        <dbReference type="Proteomes" id="UP001150581"/>
    </source>
</evidence>
<dbReference type="EMBL" id="JANBPG010003333">
    <property type="protein sequence ID" value="KAJ1881749.1"/>
    <property type="molecule type" value="Genomic_DNA"/>
</dbReference>
<comment type="caution">
    <text evidence="1">The sequence shown here is derived from an EMBL/GenBank/DDBJ whole genome shotgun (WGS) entry which is preliminary data.</text>
</comment>
<dbReference type="Proteomes" id="UP001150581">
    <property type="component" value="Unassembled WGS sequence"/>
</dbReference>
<organism evidence="1 2">
    <name type="scientific">Kickxella alabastrina</name>
    <dbReference type="NCBI Taxonomy" id="61397"/>
    <lineage>
        <taxon>Eukaryota</taxon>
        <taxon>Fungi</taxon>
        <taxon>Fungi incertae sedis</taxon>
        <taxon>Zoopagomycota</taxon>
        <taxon>Kickxellomycotina</taxon>
        <taxon>Kickxellomycetes</taxon>
        <taxon>Kickxellales</taxon>
        <taxon>Kickxellaceae</taxon>
        <taxon>Kickxella</taxon>
    </lineage>
</organism>
<protein>
    <submittedName>
        <fullName evidence="1">Uncharacterized protein</fullName>
    </submittedName>
</protein>
<name>A0ACC1HYT6_9FUNG</name>
<gene>
    <name evidence="1" type="ORF">LPJ66_011267</name>
</gene>
<proteinExistence type="predicted"/>